<keyword evidence="5 9" id="KW-0560">Oxidoreductase</keyword>
<dbReference type="GO" id="GO:0005758">
    <property type="term" value="C:mitochondrial intermembrane space"/>
    <property type="evidence" value="ECO:0007669"/>
    <property type="project" value="UniProtKB-SubCell"/>
</dbReference>
<evidence type="ECO:0000313" key="13">
    <source>
        <dbReference type="RefSeq" id="XP_022313662.1"/>
    </source>
</evidence>
<feature type="region of interest" description="Disordered" evidence="10">
    <location>
        <begin position="41"/>
        <end position="61"/>
    </location>
</feature>
<comment type="catalytic activity">
    <reaction evidence="8 9">
        <text>2 R'C(R)SH + O2 = R'C(R)S-S(R)CR' + H2O2</text>
        <dbReference type="Rhea" id="RHEA:17357"/>
        <dbReference type="ChEBI" id="CHEBI:15379"/>
        <dbReference type="ChEBI" id="CHEBI:16240"/>
        <dbReference type="ChEBI" id="CHEBI:16520"/>
        <dbReference type="ChEBI" id="CHEBI:17412"/>
        <dbReference type="EC" id="1.8.3.2"/>
    </reaction>
</comment>
<dbReference type="FunFam" id="1.20.120.310:FF:000003">
    <property type="entry name" value="Sulfhydryl oxidase"/>
    <property type="match status" value="1"/>
</dbReference>
<evidence type="ECO:0000256" key="5">
    <source>
        <dbReference type="ARBA" id="ARBA00023002"/>
    </source>
</evidence>
<dbReference type="PANTHER" id="PTHR12645:SF0">
    <property type="entry name" value="FAD-LINKED SULFHYDRYL OXIDASE ALR"/>
    <property type="match status" value="1"/>
</dbReference>
<evidence type="ECO:0000259" key="11">
    <source>
        <dbReference type="PROSITE" id="PS51324"/>
    </source>
</evidence>
<dbReference type="RefSeq" id="XP_022313662.1">
    <property type="nucleotide sequence ID" value="XM_022457954.1"/>
</dbReference>
<dbReference type="GO" id="GO:0016971">
    <property type="term" value="F:flavin-dependent sulfhydryl oxidase activity"/>
    <property type="evidence" value="ECO:0007669"/>
    <property type="project" value="InterPro"/>
</dbReference>
<keyword evidence="4 9" id="KW-0274">FAD</keyword>
<dbReference type="EC" id="1.8.3.2" evidence="9"/>
<evidence type="ECO:0000256" key="6">
    <source>
        <dbReference type="ARBA" id="ARBA00023128"/>
    </source>
</evidence>
<protein>
    <recommendedName>
        <fullName evidence="9">Sulfhydryl oxidase</fullName>
        <ecNumber evidence="9">1.8.3.2</ecNumber>
    </recommendedName>
</protein>
<dbReference type="GO" id="GO:0050660">
    <property type="term" value="F:flavin adenine dinucleotide binding"/>
    <property type="evidence" value="ECO:0007669"/>
    <property type="project" value="TreeGrafter"/>
</dbReference>
<evidence type="ECO:0000256" key="8">
    <source>
        <dbReference type="ARBA" id="ARBA00048864"/>
    </source>
</evidence>
<dbReference type="InterPro" id="IPR039799">
    <property type="entry name" value="ALR/ERV"/>
</dbReference>
<evidence type="ECO:0000256" key="10">
    <source>
        <dbReference type="SAM" id="MobiDB-lite"/>
    </source>
</evidence>
<evidence type="ECO:0000313" key="12">
    <source>
        <dbReference type="Proteomes" id="UP000694844"/>
    </source>
</evidence>
<evidence type="ECO:0000256" key="4">
    <source>
        <dbReference type="ARBA" id="ARBA00022827"/>
    </source>
</evidence>
<evidence type="ECO:0000256" key="7">
    <source>
        <dbReference type="ARBA" id="ARBA00023157"/>
    </source>
</evidence>
<evidence type="ECO:0000256" key="9">
    <source>
        <dbReference type="RuleBase" id="RU371123"/>
    </source>
</evidence>
<comment type="cofactor">
    <cofactor evidence="1 9">
        <name>FAD</name>
        <dbReference type="ChEBI" id="CHEBI:57692"/>
    </cofactor>
</comment>
<dbReference type="PROSITE" id="PS51324">
    <property type="entry name" value="ERV_ALR"/>
    <property type="match status" value="1"/>
</dbReference>
<keyword evidence="7" id="KW-1015">Disulfide bond</keyword>
<dbReference type="KEGG" id="cvn:111118461"/>
<keyword evidence="6" id="KW-0496">Mitochondrion</keyword>
<accession>A0A8B8CD15</accession>
<keyword evidence="3 9" id="KW-0285">Flavoprotein</keyword>
<sequence length="167" mass="19501">MAAPREDDADQTDYGSASRPCTARTCFDFATFMKMQGKKIEDKMESTKKEKEKEKPCPLDKDSLGRSTWAFLHTMAAYYPENPTPVQQRDMSQFIHLFSKFFPCDYCAEDLRKELKTNTPQTTSRDELSQWMCRLHNQVNRKTGKPEFDCRLVDERWRDGWKDGSCG</sequence>
<comment type="subcellular location">
    <subcellularLocation>
        <location evidence="2">Mitochondrion intermembrane space</location>
    </subcellularLocation>
</comment>
<feature type="domain" description="ERV/ALR sulfhydryl oxidase" evidence="11">
    <location>
        <begin position="57"/>
        <end position="157"/>
    </location>
</feature>
<gene>
    <name evidence="13" type="primary">LOC111118461</name>
</gene>
<proteinExistence type="predicted"/>
<dbReference type="Pfam" id="PF04777">
    <property type="entry name" value="Evr1_Alr"/>
    <property type="match status" value="1"/>
</dbReference>
<dbReference type="InterPro" id="IPR017905">
    <property type="entry name" value="ERV/ALR_sulphydryl_oxidase"/>
</dbReference>
<feature type="region of interest" description="Disordered" evidence="10">
    <location>
        <begin position="1"/>
        <end position="20"/>
    </location>
</feature>
<dbReference type="OrthoDB" id="17199at2759"/>
<dbReference type="SUPFAM" id="SSF69000">
    <property type="entry name" value="FAD-dependent thiol oxidase"/>
    <property type="match status" value="1"/>
</dbReference>
<dbReference type="PANTHER" id="PTHR12645">
    <property type="entry name" value="ALR/ERV"/>
    <property type="match status" value="1"/>
</dbReference>
<dbReference type="GeneID" id="111118461"/>
<dbReference type="Proteomes" id="UP000694844">
    <property type="component" value="Chromosome 2"/>
</dbReference>
<dbReference type="Gene3D" id="1.20.120.310">
    <property type="entry name" value="ERV/ALR sulfhydryl oxidase domain"/>
    <property type="match status" value="1"/>
</dbReference>
<name>A0A8B8CD15_CRAVI</name>
<evidence type="ECO:0000256" key="2">
    <source>
        <dbReference type="ARBA" id="ARBA00004569"/>
    </source>
</evidence>
<evidence type="ECO:0000256" key="3">
    <source>
        <dbReference type="ARBA" id="ARBA00022630"/>
    </source>
</evidence>
<dbReference type="InterPro" id="IPR036774">
    <property type="entry name" value="ERV/ALR_sulphydryl_oxid_sf"/>
</dbReference>
<evidence type="ECO:0000256" key="1">
    <source>
        <dbReference type="ARBA" id="ARBA00001974"/>
    </source>
</evidence>
<dbReference type="AlphaFoldDB" id="A0A8B8CD15"/>
<keyword evidence="12" id="KW-1185">Reference proteome</keyword>
<organism evidence="12 13">
    <name type="scientific">Crassostrea virginica</name>
    <name type="common">Eastern oyster</name>
    <dbReference type="NCBI Taxonomy" id="6565"/>
    <lineage>
        <taxon>Eukaryota</taxon>
        <taxon>Metazoa</taxon>
        <taxon>Spiralia</taxon>
        <taxon>Lophotrochozoa</taxon>
        <taxon>Mollusca</taxon>
        <taxon>Bivalvia</taxon>
        <taxon>Autobranchia</taxon>
        <taxon>Pteriomorphia</taxon>
        <taxon>Ostreida</taxon>
        <taxon>Ostreoidea</taxon>
        <taxon>Ostreidae</taxon>
        <taxon>Crassostrea</taxon>
    </lineage>
</organism>
<reference evidence="13" key="1">
    <citation type="submission" date="2025-08" db="UniProtKB">
        <authorList>
            <consortium name="RefSeq"/>
        </authorList>
    </citation>
    <scope>IDENTIFICATION</scope>
    <source>
        <tissue evidence="13">Whole sample</tissue>
    </source>
</reference>